<comment type="caution">
    <text evidence="4">The sequence shown here is derived from an EMBL/GenBank/DDBJ whole genome shotgun (WGS) entry which is preliminary data.</text>
</comment>
<dbReference type="InterPro" id="IPR036366">
    <property type="entry name" value="PGBDSf"/>
</dbReference>
<dbReference type="Proteomes" id="UP001589898">
    <property type="component" value="Unassembled WGS sequence"/>
</dbReference>
<dbReference type="SUPFAM" id="SSF47090">
    <property type="entry name" value="PGBD-like"/>
    <property type="match status" value="1"/>
</dbReference>
<accession>A0ABV6ST93</accession>
<feature type="region of interest" description="Disordered" evidence="1">
    <location>
        <begin position="1"/>
        <end position="20"/>
    </location>
</feature>
<dbReference type="InterPro" id="IPR002477">
    <property type="entry name" value="Peptidoglycan-bd-like"/>
</dbReference>
<feature type="domain" description="Peptidoglycan binding-like" evidence="2">
    <location>
        <begin position="229"/>
        <end position="287"/>
    </location>
</feature>
<evidence type="ECO:0000313" key="4">
    <source>
        <dbReference type="EMBL" id="MFC0716663.1"/>
    </source>
</evidence>
<dbReference type="InterPro" id="IPR046519">
    <property type="entry name" value="X-Tfes_XVIPCD"/>
</dbReference>
<protein>
    <submittedName>
        <fullName evidence="4">XVIPCD domain-containing protein</fullName>
    </submittedName>
</protein>
<dbReference type="InterPro" id="IPR036365">
    <property type="entry name" value="PGBD-like_sf"/>
</dbReference>
<dbReference type="InterPro" id="IPR011055">
    <property type="entry name" value="Dup_hybrid_motif"/>
</dbReference>
<gene>
    <name evidence="4" type="ORF">ACFFFU_02650</name>
</gene>
<evidence type="ECO:0000256" key="1">
    <source>
        <dbReference type="SAM" id="MobiDB-lite"/>
    </source>
</evidence>
<organism evidence="4 5">
    <name type="scientific">Luteimonas padinae</name>
    <dbReference type="NCBI Taxonomy" id="1714359"/>
    <lineage>
        <taxon>Bacteria</taxon>
        <taxon>Pseudomonadati</taxon>
        <taxon>Pseudomonadota</taxon>
        <taxon>Gammaproteobacteria</taxon>
        <taxon>Lysobacterales</taxon>
        <taxon>Lysobacteraceae</taxon>
        <taxon>Luteimonas</taxon>
    </lineage>
</organism>
<reference evidence="4 5" key="1">
    <citation type="submission" date="2024-09" db="EMBL/GenBank/DDBJ databases">
        <authorList>
            <person name="Sun Q."/>
            <person name="Mori K."/>
        </authorList>
    </citation>
    <scope>NUCLEOTIDE SEQUENCE [LARGE SCALE GENOMIC DNA]</scope>
    <source>
        <strain evidence="4 5">KCTC 52403</strain>
    </source>
</reference>
<name>A0ABV6ST93_9GAMM</name>
<feature type="domain" description="X-Tfes XVIPCD" evidence="3">
    <location>
        <begin position="316"/>
        <end position="412"/>
    </location>
</feature>
<keyword evidence="5" id="KW-1185">Reference proteome</keyword>
<evidence type="ECO:0000259" key="2">
    <source>
        <dbReference type="Pfam" id="PF01471"/>
    </source>
</evidence>
<dbReference type="EMBL" id="JBHLTF010000005">
    <property type="protein sequence ID" value="MFC0716663.1"/>
    <property type="molecule type" value="Genomic_DNA"/>
</dbReference>
<dbReference type="Gene3D" id="2.70.70.10">
    <property type="entry name" value="Glucose Permease (Domain IIA)"/>
    <property type="match status" value="1"/>
</dbReference>
<dbReference type="RefSeq" id="WP_189496251.1">
    <property type="nucleotide sequence ID" value="NZ_BMZT01000004.1"/>
</dbReference>
<dbReference type="Gene3D" id="1.10.101.10">
    <property type="entry name" value="PGBD-like superfamily/PGBD"/>
    <property type="match status" value="1"/>
</dbReference>
<dbReference type="Pfam" id="PF20410">
    <property type="entry name" value="X-Tfes_XVIPCD"/>
    <property type="match status" value="1"/>
</dbReference>
<sequence length="440" mass="47523">MPEEHSRPYRVTQSGRAPPGTFVANGPVSDLDSLYTHHPKRNFSATLVDGLPRSAENTATRSYAVVGGEFQEVLDRRVDKYRSLEPDQVLLVKDFILDDMSARDTRRVDVPSPLAGVIGRVDARNGVVDVHETADGPLVARIRHLGPIAVKPGDAVAYGQSLGTQNNVGLQPSAGKHVHIEMDTRHYQRFGHYMLDLVEGRLPVQAAHRAGVEPRTVVDDGVQRVGEAGQRVEAVQRALVAGGYHGAGGIPIAVDGVYRMSMQGAVLQFQQDHGLAASGDIDAATWRTALDLAFGRRVMPPPVVDAPSLHLQPAHQRLLDRIRDHLGRLEPAAGAGLPECERERAACSLLRLAIEHRLGSVDHVLVGNARPGEADARLFLVQGRLDDPAQRRAWMPMADALGTPAAESLARARMPDGSGVDLHRDAVAQVHAVAMPRAVI</sequence>
<dbReference type="Pfam" id="PF01471">
    <property type="entry name" value="PG_binding_1"/>
    <property type="match status" value="1"/>
</dbReference>
<evidence type="ECO:0000313" key="5">
    <source>
        <dbReference type="Proteomes" id="UP001589898"/>
    </source>
</evidence>
<evidence type="ECO:0000259" key="3">
    <source>
        <dbReference type="Pfam" id="PF20410"/>
    </source>
</evidence>
<proteinExistence type="predicted"/>